<dbReference type="InParanoid" id="A0A251V3P6"/>
<keyword evidence="3" id="KW-1185">Reference proteome</keyword>
<evidence type="ECO:0000313" key="1">
    <source>
        <dbReference type="EMBL" id="KAF5761319.1"/>
    </source>
</evidence>
<dbReference type="Gramene" id="mRNA:HanXRQr2_Chr16g0763691">
    <property type="protein sequence ID" value="mRNA:HanXRQr2_Chr16g0763691"/>
    <property type="gene ID" value="HanXRQr2_Chr16g0763691"/>
</dbReference>
<reference evidence="1" key="3">
    <citation type="submission" date="2020-06" db="EMBL/GenBank/DDBJ databases">
        <title>Helianthus annuus Genome sequencing and assembly Release 2.</title>
        <authorList>
            <person name="Gouzy J."/>
            <person name="Langlade N."/>
            <person name="Munos S."/>
        </authorList>
    </citation>
    <scope>NUCLEOTIDE SEQUENCE</scope>
    <source>
        <tissue evidence="1">Leaves</tissue>
    </source>
</reference>
<accession>A0A251V3P6</accession>
<proteinExistence type="predicted"/>
<dbReference type="Proteomes" id="UP000215914">
    <property type="component" value="Chromosome 3"/>
</dbReference>
<dbReference type="EMBL" id="CM007892">
    <property type="protein sequence ID" value="OTG30248.1"/>
    <property type="molecule type" value="Genomic_DNA"/>
</dbReference>
<gene>
    <name evidence="2" type="ORF">HannXRQ_Chr03g0062371</name>
    <name evidence="1" type="ORF">HanXRQr2_Chr16g0763691</name>
</gene>
<reference evidence="2" key="2">
    <citation type="submission" date="2017-02" db="EMBL/GenBank/DDBJ databases">
        <title>Sunflower complete genome.</title>
        <authorList>
            <person name="Langlade N."/>
            <person name="Munos S."/>
        </authorList>
    </citation>
    <scope>NUCLEOTIDE SEQUENCE [LARGE SCALE GENOMIC DNA]</scope>
    <source>
        <tissue evidence="2">Leaves</tissue>
    </source>
</reference>
<evidence type="ECO:0000313" key="3">
    <source>
        <dbReference type="Proteomes" id="UP000215914"/>
    </source>
</evidence>
<dbReference type="AlphaFoldDB" id="A0A251V3P6"/>
<reference evidence="1 3" key="1">
    <citation type="journal article" date="2017" name="Nature">
        <title>The sunflower genome provides insights into oil metabolism, flowering and Asterid evolution.</title>
        <authorList>
            <person name="Badouin H."/>
            <person name="Gouzy J."/>
            <person name="Grassa C.J."/>
            <person name="Murat F."/>
            <person name="Staton S.E."/>
            <person name="Cottret L."/>
            <person name="Lelandais-Briere C."/>
            <person name="Owens G.L."/>
            <person name="Carrere S."/>
            <person name="Mayjonade B."/>
            <person name="Legrand L."/>
            <person name="Gill N."/>
            <person name="Kane N.C."/>
            <person name="Bowers J.E."/>
            <person name="Hubner S."/>
            <person name="Bellec A."/>
            <person name="Berard A."/>
            <person name="Berges H."/>
            <person name="Blanchet N."/>
            <person name="Boniface M.C."/>
            <person name="Brunel D."/>
            <person name="Catrice O."/>
            <person name="Chaidir N."/>
            <person name="Claudel C."/>
            <person name="Donnadieu C."/>
            <person name="Faraut T."/>
            <person name="Fievet G."/>
            <person name="Helmstetter N."/>
            <person name="King M."/>
            <person name="Knapp S.J."/>
            <person name="Lai Z."/>
            <person name="Le Paslier M.C."/>
            <person name="Lippi Y."/>
            <person name="Lorenzon L."/>
            <person name="Mandel J.R."/>
            <person name="Marage G."/>
            <person name="Marchand G."/>
            <person name="Marquand E."/>
            <person name="Bret-Mestries E."/>
            <person name="Morien E."/>
            <person name="Nambeesan S."/>
            <person name="Nguyen T."/>
            <person name="Pegot-Espagnet P."/>
            <person name="Pouilly N."/>
            <person name="Raftis F."/>
            <person name="Sallet E."/>
            <person name="Schiex T."/>
            <person name="Thomas J."/>
            <person name="Vandecasteele C."/>
            <person name="Vares D."/>
            <person name="Vear F."/>
            <person name="Vautrin S."/>
            <person name="Crespi M."/>
            <person name="Mangin B."/>
            <person name="Burke J.M."/>
            <person name="Salse J."/>
            <person name="Munos S."/>
            <person name="Vincourt P."/>
            <person name="Rieseberg L.H."/>
            <person name="Langlade N.B."/>
        </authorList>
    </citation>
    <scope>NUCLEOTIDE SEQUENCE [LARGE SCALE GENOMIC DNA]</scope>
    <source>
        <strain evidence="3">cv. SF193</strain>
        <tissue evidence="1">Leaves</tissue>
    </source>
</reference>
<protein>
    <submittedName>
        <fullName evidence="2">Uncharacterized protein</fullName>
    </submittedName>
</protein>
<sequence length="84" mass="9931">MLRLHRYIITGVMTLLLTEQHELPIVITTQMSQRPASQPQNIKHHKRIEAENKFKNVSDEPQRYEALAHHHHRPNQILIKPSNK</sequence>
<name>A0A251V3P6_HELAN</name>
<evidence type="ECO:0000313" key="2">
    <source>
        <dbReference type="EMBL" id="OTG30248.1"/>
    </source>
</evidence>
<dbReference type="EMBL" id="MNCJ02000331">
    <property type="protein sequence ID" value="KAF5761319.1"/>
    <property type="molecule type" value="Genomic_DNA"/>
</dbReference>
<organism evidence="2 3">
    <name type="scientific">Helianthus annuus</name>
    <name type="common">Common sunflower</name>
    <dbReference type="NCBI Taxonomy" id="4232"/>
    <lineage>
        <taxon>Eukaryota</taxon>
        <taxon>Viridiplantae</taxon>
        <taxon>Streptophyta</taxon>
        <taxon>Embryophyta</taxon>
        <taxon>Tracheophyta</taxon>
        <taxon>Spermatophyta</taxon>
        <taxon>Magnoliopsida</taxon>
        <taxon>eudicotyledons</taxon>
        <taxon>Gunneridae</taxon>
        <taxon>Pentapetalae</taxon>
        <taxon>asterids</taxon>
        <taxon>campanulids</taxon>
        <taxon>Asterales</taxon>
        <taxon>Asteraceae</taxon>
        <taxon>Asteroideae</taxon>
        <taxon>Heliantheae alliance</taxon>
        <taxon>Heliantheae</taxon>
        <taxon>Helianthus</taxon>
    </lineage>
</organism>